<dbReference type="InterPro" id="IPR006016">
    <property type="entry name" value="UspA"/>
</dbReference>
<feature type="domain" description="UspA" evidence="3">
    <location>
        <begin position="145"/>
        <end position="265"/>
    </location>
</feature>
<evidence type="ECO:0000256" key="2">
    <source>
        <dbReference type="SAM" id="MobiDB-lite"/>
    </source>
</evidence>
<dbReference type="SUPFAM" id="SSF52402">
    <property type="entry name" value="Adenine nucleotide alpha hydrolases-like"/>
    <property type="match status" value="2"/>
</dbReference>
<dbReference type="Proteomes" id="UP000643165">
    <property type="component" value="Unassembled WGS sequence"/>
</dbReference>
<dbReference type="InterPro" id="IPR014729">
    <property type="entry name" value="Rossmann-like_a/b/a_fold"/>
</dbReference>
<evidence type="ECO:0000313" key="5">
    <source>
        <dbReference type="Proteomes" id="UP000643165"/>
    </source>
</evidence>
<dbReference type="PANTHER" id="PTHR46268">
    <property type="entry name" value="STRESS RESPONSE PROTEIN NHAX"/>
    <property type="match status" value="1"/>
</dbReference>
<dbReference type="Gene3D" id="3.40.50.620">
    <property type="entry name" value="HUPs"/>
    <property type="match status" value="2"/>
</dbReference>
<dbReference type="PRINTS" id="PR01438">
    <property type="entry name" value="UNVRSLSTRESS"/>
</dbReference>
<keyword evidence="5" id="KW-1185">Reference proteome</keyword>
<feature type="region of interest" description="Disordered" evidence="2">
    <location>
        <begin position="274"/>
        <end position="295"/>
    </location>
</feature>
<gene>
    <name evidence="4" type="ORF">Vlu01_51920</name>
</gene>
<reference evidence="4 5" key="1">
    <citation type="submission" date="2021-01" db="EMBL/GenBank/DDBJ databases">
        <title>Whole genome shotgun sequence of Verrucosispora lutea NBRC 106530.</title>
        <authorList>
            <person name="Komaki H."/>
            <person name="Tamura T."/>
        </authorList>
    </citation>
    <scope>NUCLEOTIDE SEQUENCE [LARGE SCALE GENOMIC DNA]</scope>
    <source>
        <strain evidence="4 5">NBRC 106530</strain>
    </source>
</reference>
<comment type="caution">
    <text evidence="4">The sequence shown here is derived from an EMBL/GenBank/DDBJ whole genome shotgun (WGS) entry which is preliminary data.</text>
</comment>
<dbReference type="EMBL" id="BOPB01000035">
    <property type="protein sequence ID" value="GIJ24568.1"/>
    <property type="molecule type" value="Genomic_DNA"/>
</dbReference>
<proteinExistence type="inferred from homology"/>
<feature type="domain" description="UspA" evidence="3">
    <location>
        <begin position="9"/>
        <end position="137"/>
    </location>
</feature>
<evidence type="ECO:0000256" key="1">
    <source>
        <dbReference type="ARBA" id="ARBA00008791"/>
    </source>
</evidence>
<comment type="similarity">
    <text evidence="1">Belongs to the universal stress protein A family.</text>
</comment>
<accession>A0ABQ4J311</accession>
<evidence type="ECO:0000259" key="3">
    <source>
        <dbReference type="Pfam" id="PF00582"/>
    </source>
</evidence>
<protein>
    <recommendedName>
        <fullName evidence="3">UspA domain-containing protein</fullName>
    </recommendedName>
</protein>
<dbReference type="PANTHER" id="PTHR46268:SF6">
    <property type="entry name" value="UNIVERSAL STRESS PROTEIN UP12"/>
    <property type="match status" value="1"/>
</dbReference>
<dbReference type="RefSeq" id="WP_204004338.1">
    <property type="nucleotide sequence ID" value="NZ_BOPB01000035.1"/>
</dbReference>
<organism evidence="4 5">
    <name type="scientific">Micromonospora lutea</name>
    <dbReference type="NCBI Taxonomy" id="419825"/>
    <lineage>
        <taxon>Bacteria</taxon>
        <taxon>Bacillati</taxon>
        <taxon>Actinomycetota</taxon>
        <taxon>Actinomycetes</taxon>
        <taxon>Micromonosporales</taxon>
        <taxon>Micromonosporaceae</taxon>
        <taxon>Micromonospora</taxon>
    </lineage>
</organism>
<sequence length="295" mass="30777">MAAANEAPVLVGIGPQDALPVARLAAREAAAHGRRLHLLHAFNWATFDDPGVSHSRAQAEQLIAAATAAINENEPGVPVTAEITEGSAVSNILSRSETAFLVVVGDGGMAHCDRCIPADSHAVQVAARADCPVLVARREPPPAGPILVGIDGSASAEVALQWALSCATQHRARLLALWVVDSDGSVGYATERLSETLSRHRSDHPDIAVESHVVEGEPDDVLVNQSRSAQLVVVAARGEEPLRGMLGAVSQTLLYHAPSPVIVIRGVTAHRTVTGRDTRIGGTNGPDPGSPIQRS</sequence>
<dbReference type="Pfam" id="PF00582">
    <property type="entry name" value="Usp"/>
    <property type="match status" value="2"/>
</dbReference>
<name>A0ABQ4J311_9ACTN</name>
<dbReference type="InterPro" id="IPR006015">
    <property type="entry name" value="Universal_stress_UspA"/>
</dbReference>
<evidence type="ECO:0000313" key="4">
    <source>
        <dbReference type="EMBL" id="GIJ24568.1"/>
    </source>
</evidence>